<evidence type="ECO:0000259" key="4">
    <source>
        <dbReference type="Pfam" id="PF12708"/>
    </source>
</evidence>
<evidence type="ECO:0000256" key="2">
    <source>
        <dbReference type="ARBA" id="ARBA00022512"/>
    </source>
</evidence>
<feature type="domain" description="Rhamnogalacturonase A/B/Epimerase-like pectate lyase" evidence="4">
    <location>
        <begin position="39"/>
        <end position="94"/>
    </location>
</feature>
<organism evidence="5 6">
    <name type="scientific">Parasponia andersonii</name>
    <name type="common">Sponia andersonii</name>
    <dbReference type="NCBI Taxonomy" id="3476"/>
    <lineage>
        <taxon>Eukaryota</taxon>
        <taxon>Viridiplantae</taxon>
        <taxon>Streptophyta</taxon>
        <taxon>Embryophyta</taxon>
        <taxon>Tracheophyta</taxon>
        <taxon>Spermatophyta</taxon>
        <taxon>Magnoliopsida</taxon>
        <taxon>eudicotyledons</taxon>
        <taxon>Gunneridae</taxon>
        <taxon>Pentapetalae</taxon>
        <taxon>rosids</taxon>
        <taxon>fabids</taxon>
        <taxon>Rosales</taxon>
        <taxon>Cannabaceae</taxon>
        <taxon>Parasponia</taxon>
    </lineage>
</organism>
<keyword evidence="2" id="KW-0964">Secreted</keyword>
<dbReference type="SUPFAM" id="SSF51126">
    <property type="entry name" value="Pectin lyase-like"/>
    <property type="match status" value="1"/>
</dbReference>
<keyword evidence="5" id="KW-0456">Lyase</keyword>
<comment type="caution">
    <text evidence="5">The sequence shown here is derived from an EMBL/GenBank/DDBJ whole genome shotgun (WGS) entry which is preliminary data.</text>
</comment>
<reference evidence="6" key="1">
    <citation type="submission" date="2016-06" db="EMBL/GenBank/DDBJ databases">
        <title>Parallel loss of symbiosis genes in relatives of nitrogen-fixing non-legume Parasponia.</title>
        <authorList>
            <person name="Van Velzen R."/>
            <person name="Holmer R."/>
            <person name="Bu F."/>
            <person name="Rutten L."/>
            <person name="Van Zeijl A."/>
            <person name="Liu W."/>
            <person name="Santuari L."/>
            <person name="Cao Q."/>
            <person name="Sharma T."/>
            <person name="Shen D."/>
            <person name="Roswanjaya Y."/>
            <person name="Wardhani T."/>
            <person name="Kalhor M.S."/>
            <person name="Jansen J."/>
            <person name="Van den Hoogen J."/>
            <person name="Gungor B."/>
            <person name="Hartog M."/>
            <person name="Hontelez J."/>
            <person name="Verver J."/>
            <person name="Yang W.-C."/>
            <person name="Schijlen E."/>
            <person name="Repin R."/>
            <person name="Schilthuizen M."/>
            <person name="Schranz E."/>
            <person name="Heidstra R."/>
            <person name="Miyata K."/>
            <person name="Fedorova E."/>
            <person name="Kohlen W."/>
            <person name="Bisseling T."/>
            <person name="Smit S."/>
            <person name="Geurts R."/>
        </authorList>
    </citation>
    <scope>NUCLEOTIDE SEQUENCE [LARGE SCALE GENOMIC DNA]</scope>
    <source>
        <strain evidence="6">cv. WU1-14</strain>
    </source>
</reference>
<dbReference type="Proteomes" id="UP000237105">
    <property type="component" value="Unassembled WGS sequence"/>
</dbReference>
<dbReference type="InterPro" id="IPR012334">
    <property type="entry name" value="Pectin_lyas_fold"/>
</dbReference>
<evidence type="ECO:0000256" key="3">
    <source>
        <dbReference type="SAM" id="SignalP"/>
    </source>
</evidence>
<accession>A0A2P5CAQ0</accession>
<dbReference type="Pfam" id="PF12708">
    <property type="entry name" value="Pect-lyase_RHGA_epim"/>
    <property type="match status" value="1"/>
</dbReference>
<dbReference type="EMBL" id="JXTB01000152">
    <property type="protein sequence ID" value="PON58123.1"/>
    <property type="molecule type" value="Genomic_DNA"/>
</dbReference>
<keyword evidence="6" id="KW-1185">Reference proteome</keyword>
<dbReference type="PANTHER" id="PTHR31339">
    <property type="entry name" value="PECTIN LYASE-RELATED"/>
    <property type="match status" value="1"/>
</dbReference>
<dbReference type="STRING" id="3476.A0A2P5CAQ0"/>
<dbReference type="Gene3D" id="2.160.20.10">
    <property type="entry name" value="Single-stranded right-handed beta-helix, Pectin lyase-like"/>
    <property type="match status" value="1"/>
</dbReference>
<dbReference type="PANTHER" id="PTHR31339:SF0">
    <property type="entry name" value="PECTIN LYASE-LIKE SUPERFAMILY PROTEIN"/>
    <property type="match status" value="1"/>
</dbReference>
<keyword evidence="2" id="KW-0134">Cell wall</keyword>
<gene>
    <name evidence="5" type="ORF">PanWU01x14_168930</name>
</gene>
<feature type="signal peptide" evidence="3">
    <location>
        <begin position="1"/>
        <end position="30"/>
    </location>
</feature>
<dbReference type="InterPro" id="IPR011050">
    <property type="entry name" value="Pectin_lyase_fold/virulence"/>
</dbReference>
<dbReference type="GO" id="GO:0016829">
    <property type="term" value="F:lyase activity"/>
    <property type="evidence" value="ECO:0007669"/>
    <property type="project" value="UniProtKB-KW"/>
</dbReference>
<name>A0A2P5CAQ0_PARAD</name>
<feature type="chain" id="PRO_5015193584" evidence="3">
    <location>
        <begin position="31"/>
        <end position="196"/>
    </location>
</feature>
<comment type="subcellular location">
    <subcellularLocation>
        <location evidence="1">Secreted</location>
        <location evidence="1">Cell wall</location>
    </subcellularLocation>
</comment>
<sequence length="196" mass="21366">MTNLPPPLILLQSAITSSFLLLLLFGPIQSRADTSPRTFSVTDFGASGDGLRYDTAAIQSAIDACPGGQRCRVVFPPGGTYLTGTVRLKSGVVLEVRVGATVLGGARMEDYPREQWRWYVVVAENASDVGITGGGAIDGQGRAFVERFDERKNVMVSWNRTGACYGDECRPRLVGFLRCRNVVVSNVTLTQPAYWW</sequence>
<protein>
    <submittedName>
        <fullName evidence="5">Pectate lyase superfamily protein</fullName>
    </submittedName>
</protein>
<dbReference type="InterPro" id="IPR051801">
    <property type="entry name" value="GH28_Enzymes"/>
</dbReference>
<proteinExistence type="predicted"/>
<evidence type="ECO:0000313" key="6">
    <source>
        <dbReference type="Proteomes" id="UP000237105"/>
    </source>
</evidence>
<evidence type="ECO:0000256" key="1">
    <source>
        <dbReference type="ARBA" id="ARBA00004191"/>
    </source>
</evidence>
<dbReference type="InterPro" id="IPR024535">
    <property type="entry name" value="RHGA/B-epi-like_pectate_lyase"/>
</dbReference>
<dbReference type="OrthoDB" id="187139at2759"/>
<evidence type="ECO:0000313" key="5">
    <source>
        <dbReference type="EMBL" id="PON58123.1"/>
    </source>
</evidence>
<keyword evidence="3" id="KW-0732">Signal</keyword>
<dbReference type="AlphaFoldDB" id="A0A2P5CAQ0"/>